<evidence type="ECO:0000256" key="1">
    <source>
        <dbReference type="ARBA" id="ARBA00000198"/>
    </source>
</evidence>
<evidence type="ECO:0000256" key="2">
    <source>
        <dbReference type="ARBA" id="ARBA00005051"/>
    </source>
</evidence>
<evidence type="ECO:0000256" key="9">
    <source>
        <dbReference type="SAM" id="MobiDB-lite"/>
    </source>
</evidence>
<dbReference type="Proteomes" id="UP000680206">
    <property type="component" value="Unassembled WGS sequence"/>
</dbReference>
<evidence type="ECO:0000256" key="3">
    <source>
        <dbReference type="ARBA" id="ARBA00013253"/>
    </source>
</evidence>
<dbReference type="InterPro" id="IPR000550">
    <property type="entry name" value="Hppk"/>
</dbReference>
<dbReference type="EMBL" id="JAGEPF010000014">
    <property type="protein sequence ID" value="MBO2460372.1"/>
    <property type="molecule type" value="Genomic_DNA"/>
</dbReference>
<gene>
    <name evidence="11" type="primary">folK</name>
    <name evidence="11" type="ORF">J4709_22590</name>
</gene>
<reference evidence="11 12" key="1">
    <citation type="submission" date="2021-03" db="EMBL/GenBank/DDBJ databases">
        <title>Actinomadura violae sp. nov., isolated from lichen in Thailand.</title>
        <authorList>
            <person name="Kanchanasin P."/>
            <person name="Saeng-In P."/>
            <person name="Phongsopitanun W."/>
            <person name="Yuki M."/>
            <person name="Kudo T."/>
            <person name="Ohkuma M."/>
            <person name="Tanasupawat S."/>
        </authorList>
    </citation>
    <scope>NUCLEOTIDE SEQUENCE [LARGE SCALE GENOMIC DNA]</scope>
    <source>
        <strain evidence="11 12">LCR2-06</strain>
    </source>
</reference>
<dbReference type="Pfam" id="PF01288">
    <property type="entry name" value="HPPK"/>
    <property type="match status" value="1"/>
</dbReference>
<feature type="region of interest" description="Disordered" evidence="9">
    <location>
        <begin position="173"/>
        <end position="195"/>
    </location>
</feature>
<dbReference type="PROSITE" id="PS00794">
    <property type="entry name" value="HPPK"/>
    <property type="match status" value="1"/>
</dbReference>
<evidence type="ECO:0000313" key="12">
    <source>
        <dbReference type="Proteomes" id="UP000680206"/>
    </source>
</evidence>
<dbReference type="EC" id="2.7.6.3" evidence="3"/>
<comment type="catalytic activity">
    <reaction evidence="1">
        <text>6-hydroxymethyl-7,8-dihydropterin + ATP = (7,8-dihydropterin-6-yl)methyl diphosphate + AMP + H(+)</text>
        <dbReference type="Rhea" id="RHEA:11412"/>
        <dbReference type="ChEBI" id="CHEBI:15378"/>
        <dbReference type="ChEBI" id="CHEBI:30616"/>
        <dbReference type="ChEBI" id="CHEBI:44841"/>
        <dbReference type="ChEBI" id="CHEBI:72950"/>
        <dbReference type="ChEBI" id="CHEBI:456215"/>
        <dbReference type="EC" id="2.7.6.3"/>
    </reaction>
</comment>
<dbReference type="Gene3D" id="3.30.70.560">
    <property type="entry name" value="7,8-Dihydro-6-hydroxymethylpterin-pyrophosphokinase HPPK"/>
    <property type="match status" value="1"/>
</dbReference>
<dbReference type="NCBIfam" id="TIGR01498">
    <property type="entry name" value="folK"/>
    <property type="match status" value="1"/>
</dbReference>
<feature type="domain" description="7,8-dihydro-6-hydroxymethylpterin-pyrophosphokinase" evidence="10">
    <location>
        <begin position="112"/>
        <end position="123"/>
    </location>
</feature>
<dbReference type="RefSeq" id="WP_208243781.1">
    <property type="nucleotide sequence ID" value="NZ_JAGEPF010000014.1"/>
</dbReference>
<sequence>MTASDRMPDRTATGGHMLVEHRVVFSLGSNLGDRLDNLQEAVDALFDAPGLEFVACSPVYETAPFAPPGETIPEQGDYLNIVVVADTRLPPENLLERVLNIENSLRRVREVRWGPRTLDIDIVVFGDISSDDPALTLPHPRAHERAFVLVPWADIEPDVLLPGHGRVGDLAEAKQAEGGPSACRRRDDLALQQPA</sequence>
<keyword evidence="12" id="KW-1185">Reference proteome</keyword>
<comment type="caution">
    <text evidence="11">The sequence shown here is derived from an EMBL/GenBank/DDBJ whole genome shotgun (WGS) entry which is preliminary data.</text>
</comment>
<dbReference type="GO" id="GO:0003848">
    <property type="term" value="F:2-amino-4-hydroxy-6-hydroxymethyldihydropteridine diphosphokinase activity"/>
    <property type="evidence" value="ECO:0007669"/>
    <property type="project" value="UniProtKB-EC"/>
</dbReference>
<keyword evidence="5" id="KW-0547">Nucleotide-binding</keyword>
<keyword evidence="7" id="KW-0067">ATP-binding</keyword>
<name>A0ABS3RUD2_9ACTN</name>
<dbReference type="InterPro" id="IPR035907">
    <property type="entry name" value="Hppk_sf"/>
</dbReference>
<evidence type="ECO:0000256" key="5">
    <source>
        <dbReference type="ARBA" id="ARBA00022741"/>
    </source>
</evidence>
<dbReference type="PANTHER" id="PTHR43071:SF1">
    <property type="entry name" value="2-AMINO-4-HYDROXY-6-HYDROXYMETHYLDIHYDROPTERIDINE PYROPHOSPHOKINASE"/>
    <property type="match status" value="1"/>
</dbReference>
<keyword evidence="4 11" id="KW-0808">Transferase</keyword>
<comment type="pathway">
    <text evidence="2">Cofactor biosynthesis; tetrahydrofolate biosynthesis; 2-amino-4-hydroxy-6-hydroxymethyl-7,8-dihydropteridine diphosphate from 7,8-dihydroneopterin triphosphate: step 4/4.</text>
</comment>
<proteinExistence type="predicted"/>
<organism evidence="11 12">
    <name type="scientific">Actinomadura violacea</name>
    <dbReference type="NCBI Taxonomy" id="2819934"/>
    <lineage>
        <taxon>Bacteria</taxon>
        <taxon>Bacillati</taxon>
        <taxon>Actinomycetota</taxon>
        <taxon>Actinomycetes</taxon>
        <taxon>Streptosporangiales</taxon>
        <taxon>Thermomonosporaceae</taxon>
        <taxon>Actinomadura</taxon>
    </lineage>
</organism>
<dbReference type="PANTHER" id="PTHR43071">
    <property type="entry name" value="2-AMINO-4-HYDROXY-6-HYDROXYMETHYLDIHYDROPTERIDINE PYROPHOSPHOKINASE"/>
    <property type="match status" value="1"/>
</dbReference>
<evidence type="ECO:0000256" key="8">
    <source>
        <dbReference type="ARBA" id="ARBA00022909"/>
    </source>
</evidence>
<dbReference type="SUPFAM" id="SSF55083">
    <property type="entry name" value="6-hydroxymethyl-7,8-dihydropterin pyrophosphokinase, HPPK"/>
    <property type="match status" value="1"/>
</dbReference>
<dbReference type="CDD" id="cd00483">
    <property type="entry name" value="HPPK"/>
    <property type="match status" value="1"/>
</dbReference>
<evidence type="ECO:0000256" key="7">
    <source>
        <dbReference type="ARBA" id="ARBA00022840"/>
    </source>
</evidence>
<protein>
    <recommendedName>
        <fullName evidence="3">2-amino-4-hydroxy-6-hydroxymethyldihydropteridine diphosphokinase</fullName>
        <ecNumber evidence="3">2.7.6.3</ecNumber>
    </recommendedName>
</protein>
<evidence type="ECO:0000313" key="11">
    <source>
        <dbReference type="EMBL" id="MBO2460372.1"/>
    </source>
</evidence>
<keyword evidence="6" id="KW-0418">Kinase</keyword>
<evidence type="ECO:0000259" key="10">
    <source>
        <dbReference type="PROSITE" id="PS00794"/>
    </source>
</evidence>
<evidence type="ECO:0000256" key="6">
    <source>
        <dbReference type="ARBA" id="ARBA00022777"/>
    </source>
</evidence>
<keyword evidence="8" id="KW-0289">Folate biosynthesis</keyword>
<evidence type="ECO:0000256" key="4">
    <source>
        <dbReference type="ARBA" id="ARBA00022679"/>
    </source>
</evidence>
<accession>A0ABS3RUD2</accession>